<reference evidence="2 3" key="1">
    <citation type="submission" date="2021-02" db="EMBL/GenBank/DDBJ databases">
        <title>Niveibacterium changnyeongensis HC41.</title>
        <authorList>
            <person name="Kang M."/>
        </authorList>
    </citation>
    <scope>NUCLEOTIDE SEQUENCE [LARGE SCALE GENOMIC DNA]</scope>
    <source>
        <strain evidence="2 3">HC41</strain>
    </source>
</reference>
<dbReference type="RefSeq" id="WP_206254051.1">
    <property type="nucleotide sequence ID" value="NZ_CP071060.1"/>
</dbReference>
<sequence>MAARNAAVVVEDALVDDFAELGTGNTTGCTPNAGCNQRTNETACPHARWANDGADRHACASTRQHASGAAYGATGKTDSTANTACAIERDDSLRETDWTHCMHINSPEDGLISEGEIALRATPPSASAELYVAENIWNHDTPTHRGISFRRAPEQDRQESSTV</sequence>
<dbReference type="EMBL" id="CP071060">
    <property type="protein sequence ID" value="QSI76344.1"/>
    <property type="molecule type" value="Genomic_DNA"/>
</dbReference>
<evidence type="ECO:0000313" key="2">
    <source>
        <dbReference type="EMBL" id="QSI76344.1"/>
    </source>
</evidence>
<accession>A0ABX7M3L8</accession>
<evidence type="ECO:0000256" key="1">
    <source>
        <dbReference type="SAM" id="MobiDB-lite"/>
    </source>
</evidence>
<organism evidence="2 3">
    <name type="scientific">Niveibacterium microcysteis</name>
    <dbReference type="NCBI Taxonomy" id="2811415"/>
    <lineage>
        <taxon>Bacteria</taxon>
        <taxon>Pseudomonadati</taxon>
        <taxon>Pseudomonadota</taxon>
        <taxon>Betaproteobacteria</taxon>
        <taxon>Rhodocyclales</taxon>
        <taxon>Rhodocyclaceae</taxon>
        <taxon>Niveibacterium</taxon>
    </lineage>
</organism>
<feature type="compositionally biased region" description="Basic and acidic residues" evidence="1">
    <location>
        <begin position="151"/>
        <end position="163"/>
    </location>
</feature>
<feature type="region of interest" description="Disordered" evidence="1">
    <location>
        <begin position="142"/>
        <end position="163"/>
    </location>
</feature>
<protein>
    <submittedName>
        <fullName evidence="2">Uncharacterized protein</fullName>
    </submittedName>
</protein>
<name>A0ABX7M3L8_9RHOO</name>
<gene>
    <name evidence="2" type="ORF">JY500_18030</name>
</gene>
<evidence type="ECO:0000313" key="3">
    <source>
        <dbReference type="Proteomes" id="UP000663570"/>
    </source>
</evidence>
<proteinExistence type="predicted"/>
<keyword evidence="3" id="KW-1185">Reference proteome</keyword>
<dbReference type="Proteomes" id="UP000663570">
    <property type="component" value="Chromosome"/>
</dbReference>